<organism evidence="1">
    <name type="scientific">Arion vulgaris</name>
    <dbReference type="NCBI Taxonomy" id="1028688"/>
    <lineage>
        <taxon>Eukaryota</taxon>
        <taxon>Metazoa</taxon>
        <taxon>Spiralia</taxon>
        <taxon>Lophotrochozoa</taxon>
        <taxon>Mollusca</taxon>
        <taxon>Gastropoda</taxon>
        <taxon>Heterobranchia</taxon>
        <taxon>Euthyneura</taxon>
        <taxon>Panpulmonata</taxon>
        <taxon>Eupulmonata</taxon>
        <taxon>Stylommatophora</taxon>
        <taxon>Helicina</taxon>
        <taxon>Arionoidea</taxon>
        <taxon>Arionidae</taxon>
        <taxon>Arion</taxon>
    </lineage>
</organism>
<name>A0A0B6XTB1_9EUPU</name>
<gene>
    <name evidence="1" type="primary">ORF594</name>
</gene>
<dbReference type="EMBL" id="HACG01000249">
    <property type="protein sequence ID" value="CEK47114.1"/>
    <property type="molecule type" value="Transcribed_RNA"/>
</dbReference>
<reference evidence="1" key="1">
    <citation type="submission" date="2014-12" db="EMBL/GenBank/DDBJ databases">
        <title>Insight into the proteome of Arion vulgaris.</title>
        <authorList>
            <person name="Aradska J."/>
            <person name="Bulat T."/>
            <person name="Smidak R."/>
            <person name="Sarate P."/>
            <person name="Gangsoo J."/>
            <person name="Sialana F."/>
            <person name="Bilban M."/>
            <person name="Lubec G."/>
        </authorList>
    </citation>
    <scope>NUCLEOTIDE SEQUENCE</scope>
    <source>
        <tissue evidence="1">Skin</tissue>
    </source>
</reference>
<feature type="non-terminal residue" evidence="1">
    <location>
        <position position="1"/>
    </location>
</feature>
<evidence type="ECO:0000313" key="1">
    <source>
        <dbReference type="EMBL" id="CEK47114.1"/>
    </source>
</evidence>
<dbReference type="AlphaFoldDB" id="A0A0B6XTB1"/>
<sequence length="63" mass="7102">EQLVLLFHQLVMCVVDNDSEHSQNEGLCIVLGGTRDILIMKFILKISVTTFPSPTWLLMDDPS</sequence>
<protein>
    <submittedName>
        <fullName evidence="1">Uncharacterized protein</fullName>
    </submittedName>
</protein>
<accession>A0A0B6XTB1</accession>
<proteinExistence type="predicted"/>